<feature type="transmembrane region" description="Helical" evidence="2">
    <location>
        <begin position="29"/>
        <end position="47"/>
    </location>
</feature>
<feature type="transmembrane region" description="Helical" evidence="2">
    <location>
        <begin position="92"/>
        <end position="115"/>
    </location>
</feature>
<dbReference type="InterPro" id="IPR010640">
    <property type="entry name" value="Low_temperature_requirement_A"/>
</dbReference>
<feature type="transmembrane region" description="Helical" evidence="2">
    <location>
        <begin position="154"/>
        <end position="172"/>
    </location>
</feature>
<keyword evidence="4" id="KW-1185">Reference proteome</keyword>
<feature type="region of interest" description="Disordered" evidence="1">
    <location>
        <begin position="1"/>
        <end position="21"/>
    </location>
</feature>
<feature type="transmembrane region" description="Helical" evidence="2">
    <location>
        <begin position="350"/>
        <end position="370"/>
    </location>
</feature>
<dbReference type="PATRIC" id="fig|1136941.3.peg.574"/>
<keyword evidence="2" id="KW-1133">Transmembrane helix</keyword>
<feature type="transmembrane region" description="Helical" evidence="2">
    <location>
        <begin position="59"/>
        <end position="80"/>
    </location>
</feature>
<dbReference type="EMBL" id="CP011853">
    <property type="protein sequence ID" value="ALG83636.1"/>
    <property type="molecule type" value="Genomic_DNA"/>
</dbReference>
<evidence type="ECO:0000313" key="4">
    <source>
        <dbReference type="Proteomes" id="UP000063789"/>
    </source>
</evidence>
<feature type="transmembrane region" description="Helical" evidence="2">
    <location>
        <begin position="324"/>
        <end position="343"/>
    </location>
</feature>
<organism evidence="3 4">
    <name type="scientific">Gordonia phthalatica</name>
    <dbReference type="NCBI Taxonomy" id="1136941"/>
    <lineage>
        <taxon>Bacteria</taxon>
        <taxon>Bacillati</taxon>
        <taxon>Actinomycetota</taxon>
        <taxon>Actinomycetes</taxon>
        <taxon>Mycobacteriales</taxon>
        <taxon>Gordoniaceae</taxon>
        <taxon>Gordonia</taxon>
    </lineage>
</organism>
<feature type="transmembrane region" description="Helical" evidence="2">
    <location>
        <begin position="121"/>
        <end position="142"/>
    </location>
</feature>
<feature type="transmembrane region" description="Helical" evidence="2">
    <location>
        <begin position="248"/>
        <end position="268"/>
    </location>
</feature>
<sequence>MRVSISTSIRRMTGRDPREDGRGASDLEVFYDLVFVVAFSIAGTQLAEYLAQGHYRAAIIGYAIATFASTWAWINFAWFASAFDTDDWIYRLLTLVQMVGVAIIAIGLPPVFASIDAGEHVNLTVVVIGYIVMRVAMIVHWLRAAVQAPEYRATCLVYAGMTAIAQVGWVVVMLVPLLLVPTLIGIGVCMVLELSGPAIAETLVKRTPWHPEHIVERYATLVVITLGEGVVGTVAVLQTLIAKTGWSVETGVLGLSAMGVTFAMWWLYFRLEVGRPLAQQPEKSFSFGYASMPIVIGCAASGAGLHLVAMWIDGQTSIPETALYAAVAVPIAVFCLGTLAMYFHLAGINVLAVPLVIAIVLPLIVGGVLAALGVTLLVPIIVVCLTPVLPVLVVEFAARSSVAKLRR</sequence>
<accession>A0A0N9N914</accession>
<keyword evidence="2" id="KW-0472">Membrane</keyword>
<protein>
    <submittedName>
        <fullName evidence="3">Low temperature requirement protein A</fullName>
    </submittedName>
</protein>
<dbReference type="AlphaFoldDB" id="A0A0N9N914"/>
<keyword evidence="2" id="KW-0812">Transmembrane</keyword>
<dbReference type="STRING" id="1136941.ACH46_02855"/>
<evidence type="ECO:0000256" key="1">
    <source>
        <dbReference type="SAM" id="MobiDB-lite"/>
    </source>
</evidence>
<reference evidence="3 4" key="2">
    <citation type="journal article" date="2017" name="Int. J. Syst. Evol. Microbiol.">
        <title>Gordonia phthalatica sp. nov., a di-n-butyl phthalate-degrading bacterium isolated from activated sludge.</title>
        <authorList>
            <person name="Jin D."/>
            <person name="Kong X."/>
            <person name="Jia M."/>
            <person name="Yu X."/>
            <person name="Wang X."/>
            <person name="Zhuang X."/>
            <person name="Deng Y."/>
            <person name="Bai Z."/>
        </authorList>
    </citation>
    <scope>NUCLEOTIDE SEQUENCE [LARGE SCALE GENOMIC DNA]</scope>
    <source>
        <strain evidence="3 4">QH-11</strain>
    </source>
</reference>
<dbReference type="Pfam" id="PF06772">
    <property type="entry name" value="LtrA"/>
    <property type="match status" value="1"/>
</dbReference>
<reference evidence="4" key="1">
    <citation type="submission" date="2015-06" db="EMBL/GenBank/DDBJ databases">
        <title>Complete genome sequence and metabolic analysis of phthalate degradation pathway in Gordonia sp. QH-11.</title>
        <authorList>
            <person name="Jin D."/>
            <person name="Kong X."/>
            <person name="Bai Z."/>
        </authorList>
    </citation>
    <scope>NUCLEOTIDE SEQUENCE [LARGE SCALE GENOMIC DNA]</scope>
    <source>
        <strain evidence="4">QH-11</strain>
    </source>
</reference>
<feature type="transmembrane region" description="Helical" evidence="2">
    <location>
        <begin position="289"/>
        <end position="312"/>
    </location>
</feature>
<evidence type="ECO:0000256" key="2">
    <source>
        <dbReference type="SAM" id="Phobius"/>
    </source>
</evidence>
<evidence type="ECO:0000313" key="3">
    <source>
        <dbReference type="EMBL" id="ALG83636.1"/>
    </source>
</evidence>
<dbReference type="PANTHER" id="PTHR36840">
    <property type="entry name" value="BLL5714 PROTEIN"/>
    <property type="match status" value="1"/>
</dbReference>
<feature type="transmembrane region" description="Helical" evidence="2">
    <location>
        <begin position="221"/>
        <end position="242"/>
    </location>
</feature>
<dbReference type="Proteomes" id="UP000063789">
    <property type="component" value="Chromosome"/>
</dbReference>
<dbReference type="KEGG" id="goq:ACH46_02855"/>
<feature type="transmembrane region" description="Helical" evidence="2">
    <location>
        <begin position="178"/>
        <end position="200"/>
    </location>
</feature>
<name>A0A0N9N914_9ACTN</name>
<feature type="compositionally biased region" description="Polar residues" evidence="1">
    <location>
        <begin position="1"/>
        <end position="10"/>
    </location>
</feature>
<proteinExistence type="predicted"/>
<gene>
    <name evidence="3" type="ORF">ACH46_02855</name>
</gene>
<dbReference type="PANTHER" id="PTHR36840:SF1">
    <property type="entry name" value="BLL5714 PROTEIN"/>
    <property type="match status" value="1"/>
</dbReference>
<feature type="transmembrane region" description="Helical" evidence="2">
    <location>
        <begin position="376"/>
        <end position="398"/>
    </location>
</feature>